<dbReference type="Proteomes" id="UP001279734">
    <property type="component" value="Unassembled WGS sequence"/>
</dbReference>
<dbReference type="PANTHER" id="PTHR33264:SF6">
    <property type="entry name" value="OS01G0638800 PROTEIN"/>
    <property type="match status" value="1"/>
</dbReference>
<feature type="transmembrane region" description="Helical" evidence="2">
    <location>
        <begin position="55"/>
        <end position="74"/>
    </location>
</feature>
<gene>
    <name evidence="3" type="ORF">Nepgr_027479</name>
</gene>
<reference evidence="3" key="1">
    <citation type="submission" date="2023-05" db="EMBL/GenBank/DDBJ databases">
        <title>Nepenthes gracilis genome sequencing.</title>
        <authorList>
            <person name="Fukushima K."/>
        </authorList>
    </citation>
    <scope>NUCLEOTIDE SEQUENCE</scope>
    <source>
        <strain evidence="3">SING2019-196</strain>
    </source>
</reference>
<keyword evidence="4" id="KW-1185">Reference proteome</keyword>
<name>A0AAD3Y3K5_NEPGR</name>
<dbReference type="AlphaFoldDB" id="A0AAD3Y3K5"/>
<evidence type="ECO:0008006" key="5">
    <source>
        <dbReference type="Google" id="ProtNLM"/>
    </source>
</evidence>
<feature type="region of interest" description="Disordered" evidence="1">
    <location>
        <begin position="1"/>
        <end position="24"/>
    </location>
</feature>
<accession>A0AAD3Y3K5</accession>
<comment type="caution">
    <text evidence="3">The sequence shown here is derived from an EMBL/GenBank/DDBJ whole genome shotgun (WGS) entry which is preliminary data.</text>
</comment>
<keyword evidence="2" id="KW-0812">Transmembrane</keyword>
<protein>
    <recommendedName>
        <fullName evidence="5">Transmembrane protein</fullName>
    </recommendedName>
</protein>
<proteinExistence type="predicted"/>
<evidence type="ECO:0000256" key="2">
    <source>
        <dbReference type="SAM" id="Phobius"/>
    </source>
</evidence>
<keyword evidence="2" id="KW-1133">Transmembrane helix</keyword>
<sequence>MDENPHQISHKNRTHKSSRSRDRRNCRFTEEETGDLIECSGKHCLSCTAALIADSVAVCCCPLAVVSLLALAFVKVPYMLGRRCLGLGKMRKTKGKCKKIDSTGDEFVKKRGVSLTSGREKEGKSDSVFEFGCEETDKRNSLCARFEAENFFLELYEVGQLGFGRVSFHGIQSCGKSN</sequence>
<evidence type="ECO:0000256" key="1">
    <source>
        <dbReference type="SAM" id="MobiDB-lite"/>
    </source>
</evidence>
<dbReference type="EMBL" id="BSYO01000029">
    <property type="protein sequence ID" value="GMH25636.1"/>
    <property type="molecule type" value="Genomic_DNA"/>
</dbReference>
<feature type="compositionally biased region" description="Basic residues" evidence="1">
    <location>
        <begin position="8"/>
        <end position="18"/>
    </location>
</feature>
<dbReference type="PANTHER" id="PTHR33264">
    <property type="entry name" value="EXPRESSED PROTEIN"/>
    <property type="match status" value="1"/>
</dbReference>
<evidence type="ECO:0000313" key="4">
    <source>
        <dbReference type="Proteomes" id="UP001279734"/>
    </source>
</evidence>
<keyword evidence="2" id="KW-0472">Membrane</keyword>
<organism evidence="3 4">
    <name type="scientific">Nepenthes gracilis</name>
    <name type="common">Slender pitcher plant</name>
    <dbReference type="NCBI Taxonomy" id="150966"/>
    <lineage>
        <taxon>Eukaryota</taxon>
        <taxon>Viridiplantae</taxon>
        <taxon>Streptophyta</taxon>
        <taxon>Embryophyta</taxon>
        <taxon>Tracheophyta</taxon>
        <taxon>Spermatophyta</taxon>
        <taxon>Magnoliopsida</taxon>
        <taxon>eudicotyledons</taxon>
        <taxon>Gunneridae</taxon>
        <taxon>Pentapetalae</taxon>
        <taxon>Caryophyllales</taxon>
        <taxon>Nepenthaceae</taxon>
        <taxon>Nepenthes</taxon>
    </lineage>
</organism>
<evidence type="ECO:0000313" key="3">
    <source>
        <dbReference type="EMBL" id="GMH25636.1"/>
    </source>
</evidence>